<dbReference type="EMBL" id="JEMX01000208">
    <property type="protein sequence ID" value="EXI71060.1"/>
    <property type="molecule type" value="Genomic_DNA"/>
</dbReference>
<proteinExistence type="predicted"/>
<reference evidence="1 2" key="1">
    <citation type="submission" date="2014-02" db="EMBL/GenBank/DDBJ databases">
        <title>Expanding our view of genomic diversity in Candidatus Accumulibacter clades.</title>
        <authorList>
            <person name="Skennerton C.T."/>
            <person name="Barr J.J."/>
            <person name="Slater F.R."/>
            <person name="Bond P.L."/>
            <person name="Tyson G.W."/>
        </authorList>
    </citation>
    <scope>NUCLEOTIDE SEQUENCE [LARGE SCALE GENOMIC DNA]</scope>
    <source>
        <strain evidence="2">BA-92</strain>
    </source>
</reference>
<evidence type="ECO:0000313" key="1">
    <source>
        <dbReference type="EMBL" id="EXI71060.1"/>
    </source>
</evidence>
<name>A0A011P2M3_9PROT</name>
<dbReference type="AlphaFoldDB" id="A0A011P2M3"/>
<protein>
    <submittedName>
        <fullName evidence="1">Uncharacterized protein</fullName>
    </submittedName>
</protein>
<sequence length="199" mass="20928">MDGGDLRRPQLLLADAVAPFAEQLGHGADASEEGKRCEIGVQSSAAAAGGEDRRLRQRLEPFAQRSRLVEGEDVAGAWLGVEAVAEVRFGAGRFVDEGQRPPPCRQAARQALRVTRRLDLDAGERRAPLLGLDDAGGLAVDVEQVVGEAVPGFEREFAQRYTPGGVDVGRGDALHRPAGGGQELVDLLAGALFGGGHGF</sequence>
<organism evidence="1 2">
    <name type="scientific">Candidatus Accumulibacter appositus</name>
    <dbReference type="NCBI Taxonomy" id="1454003"/>
    <lineage>
        <taxon>Bacteria</taxon>
        <taxon>Pseudomonadati</taxon>
        <taxon>Pseudomonadota</taxon>
        <taxon>Betaproteobacteria</taxon>
        <taxon>Candidatus Accumulibacter</taxon>
    </lineage>
</organism>
<evidence type="ECO:0000313" key="2">
    <source>
        <dbReference type="Proteomes" id="UP000021816"/>
    </source>
</evidence>
<comment type="caution">
    <text evidence="1">The sequence shown here is derived from an EMBL/GenBank/DDBJ whole genome shotgun (WGS) entry which is preliminary data.</text>
</comment>
<accession>A0A011P2M3</accession>
<dbReference type="Proteomes" id="UP000021816">
    <property type="component" value="Unassembled WGS sequence"/>
</dbReference>
<gene>
    <name evidence="1" type="ORF">AW10_04284</name>
</gene>